<feature type="domain" description="Asparagine synthetase" evidence="5">
    <location>
        <begin position="224"/>
        <end position="302"/>
    </location>
</feature>
<dbReference type="Pfam" id="PF00733">
    <property type="entry name" value="Asn_synthase"/>
    <property type="match status" value="1"/>
</dbReference>
<dbReference type="GO" id="GO:0006529">
    <property type="term" value="P:asparagine biosynthetic process"/>
    <property type="evidence" value="ECO:0007669"/>
    <property type="project" value="UniProtKB-KW"/>
</dbReference>
<dbReference type="InterPro" id="IPR001962">
    <property type="entry name" value="Asn_synthase"/>
</dbReference>
<dbReference type="Proteomes" id="UP000010471">
    <property type="component" value="Chromosome"/>
</dbReference>
<evidence type="ECO:0000259" key="5">
    <source>
        <dbReference type="Pfam" id="PF00733"/>
    </source>
</evidence>
<evidence type="ECO:0000256" key="1">
    <source>
        <dbReference type="ARBA" id="ARBA00005187"/>
    </source>
</evidence>
<sequence>MANFILIIDPDLERRSHFAQTIEPLLPPVTGLITNSCTTGDFYAGWAASPHAPISWDTDHNGATIIWGDAIKSVEATRIDSRELRTLWNDSLNTSVPCFDGFYAAVAYRPDFGLTVGADLLGLFPVYYYTYRDIILVGSSPELFQHHPLFKKAFNPAGLVGILLTNGLIDGQTLWQNVRRLNAGHSLIWQPSVAPTEVKQYQILSSAPDDSYKNLSFSEHLNIVEQVLDQALRSQIPTGERCSLMLSGGLDSRMIAGFLHRQGVETVALTLGKPSDIEMQCAIPVARTLGLKHYKIEISRDRYPLYADPFIKWEHLANGGNGLMRWGIHPHLTKLAPRVVSGYLIDRIIGGKWTYSLPTQALSFDTYFSQINLWGFAPQLLETLLHKDVFGDLVQDTLEVIRKIYNSYSDLDFKRTLCFELYHRQRFHIGSIPWQLCFGAWPVLPFLSKQLLETTAAIPVESLMQRRMQKELVCQRFGQLAALPLDRNDYNTEPLKPRQRRPSIARLYRLQQRLQQRWRRLEQKLGYERRYYYRIYDINHPGWQAVRQQAEPYRPLVRHLFDEQVFDSLLPPPDVPVQFRYDAITEASGIKALLGFLLWSKEHL</sequence>
<dbReference type="SUPFAM" id="SSF56235">
    <property type="entry name" value="N-terminal nucleophile aminohydrolases (Ntn hydrolases)"/>
    <property type="match status" value="1"/>
</dbReference>
<dbReference type="InterPro" id="IPR051786">
    <property type="entry name" value="ASN_synthetase/amidase"/>
</dbReference>
<evidence type="ECO:0000256" key="4">
    <source>
        <dbReference type="ARBA" id="ARBA00048741"/>
    </source>
</evidence>
<dbReference type="EMBL" id="CP003630">
    <property type="protein sequence ID" value="AFZ20709.1"/>
    <property type="molecule type" value="Genomic_DNA"/>
</dbReference>
<keyword evidence="3" id="KW-0061">Asparagine biosynthesis</keyword>
<keyword evidence="3" id="KW-0028">Amino-acid biosynthesis</keyword>
<accession>K9WLQ4</accession>
<dbReference type="AlphaFoldDB" id="K9WLQ4"/>
<dbReference type="EC" id="6.3.5.4" evidence="2"/>
<dbReference type="eggNOG" id="COG0367">
    <property type="taxonomic scope" value="Bacteria"/>
</dbReference>
<keyword evidence="7" id="KW-1185">Reference proteome</keyword>
<dbReference type="Gene3D" id="3.60.20.10">
    <property type="entry name" value="Glutamine Phosphoribosylpyrophosphate, subunit 1, domain 1"/>
    <property type="match status" value="1"/>
</dbReference>
<dbReference type="GO" id="GO:0004066">
    <property type="term" value="F:asparagine synthase (glutamine-hydrolyzing) activity"/>
    <property type="evidence" value="ECO:0007669"/>
    <property type="project" value="UniProtKB-EC"/>
</dbReference>
<name>K9WLQ4_9CYAN</name>
<dbReference type="RefSeq" id="WP_015184842.1">
    <property type="nucleotide sequence ID" value="NC_019738.1"/>
</dbReference>
<dbReference type="KEGG" id="mic:Mic7113_5052"/>
<dbReference type="HOGENOM" id="CLU_430704_0_0_3"/>
<proteinExistence type="predicted"/>
<gene>
    <name evidence="6" type="ORF">Mic7113_5052</name>
</gene>
<evidence type="ECO:0000313" key="7">
    <source>
        <dbReference type="Proteomes" id="UP000010471"/>
    </source>
</evidence>
<dbReference type="OrthoDB" id="581029at2"/>
<evidence type="ECO:0000256" key="2">
    <source>
        <dbReference type="ARBA" id="ARBA00012737"/>
    </source>
</evidence>
<dbReference type="PANTHER" id="PTHR43284:SF1">
    <property type="entry name" value="ASPARAGINE SYNTHETASE"/>
    <property type="match status" value="1"/>
</dbReference>
<evidence type="ECO:0000313" key="6">
    <source>
        <dbReference type="EMBL" id="AFZ20709.1"/>
    </source>
</evidence>
<dbReference type="SUPFAM" id="SSF52402">
    <property type="entry name" value="Adenine nucleotide alpha hydrolases-like"/>
    <property type="match status" value="1"/>
</dbReference>
<dbReference type="PANTHER" id="PTHR43284">
    <property type="entry name" value="ASPARAGINE SYNTHETASE (GLUTAMINE-HYDROLYZING)"/>
    <property type="match status" value="1"/>
</dbReference>
<comment type="catalytic activity">
    <reaction evidence="4">
        <text>L-aspartate + L-glutamine + ATP + H2O = L-asparagine + L-glutamate + AMP + diphosphate + H(+)</text>
        <dbReference type="Rhea" id="RHEA:12228"/>
        <dbReference type="ChEBI" id="CHEBI:15377"/>
        <dbReference type="ChEBI" id="CHEBI:15378"/>
        <dbReference type="ChEBI" id="CHEBI:29985"/>
        <dbReference type="ChEBI" id="CHEBI:29991"/>
        <dbReference type="ChEBI" id="CHEBI:30616"/>
        <dbReference type="ChEBI" id="CHEBI:33019"/>
        <dbReference type="ChEBI" id="CHEBI:58048"/>
        <dbReference type="ChEBI" id="CHEBI:58359"/>
        <dbReference type="ChEBI" id="CHEBI:456215"/>
        <dbReference type="EC" id="6.3.5.4"/>
    </reaction>
</comment>
<reference evidence="6 7" key="1">
    <citation type="submission" date="2012-06" db="EMBL/GenBank/DDBJ databases">
        <title>Finished chromosome of genome of Microcoleus sp. PCC 7113.</title>
        <authorList>
            <consortium name="US DOE Joint Genome Institute"/>
            <person name="Gugger M."/>
            <person name="Coursin T."/>
            <person name="Rippka R."/>
            <person name="Tandeau De Marsac N."/>
            <person name="Huntemann M."/>
            <person name="Wei C.-L."/>
            <person name="Han J."/>
            <person name="Detter J.C."/>
            <person name="Han C."/>
            <person name="Tapia R."/>
            <person name="Chen A."/>
            <person name="Kyrpides N."/>
            <person name="Mavromatis K."/>
            <person name="Markowitz V."/>
            <person name="Szeto E."/>
            <person name="Ivanova N."/>
            <person name="Pagani I."/>
            <person name="Pati A."/>
            <person name="Goodwin L."/>
            <person name="Nordberg H.P."/>
            <person name="Cantor M.N."/>
            <person name="Hua S.X."/>
            <person name="Woyke T."/>
            <person name="Kerfeld C.A."/>
        </authorList>
    </citation>
    <scope>NUCLEOTIDE SEQUENCE [LARGE SCALE GENOMIC DNA]</scope>
    <source>
        <strain evidence="6 7">PCC 7113</strain>
    </source>
</reference>
<evidence type="ECO:0000256" key="3">
    <source>
        <dbReference type="ARBA" id="ARBA00022888"/>
    </source>
</evidence>
<dbReference type="InterPro" id="IPR014729">
    <property type="entry name" value="Rossmann-like_a/b/a_fold"/>
</dbReference>
<dbReference type="InterPro" id="IPR029055">
    <property type="entry name" value="Ntn_hydrolases_N"/>
</dbReference>
<dbReference type="Gene3D" id="3.40.50.620">
    <property type="entry name" value="HUPs"/>
    <property type="match status" value="1"/>
</dbReference>
<organism evidence="6 7">
    <name type="scientific">Allocoleopsis franciscana PCC 7113</name>
    <dbReference type="NCBI Taxonomy" id="1173027"/>
    <lineage>
        <taxon>Bacteria</taxon>
        <taxon>Bacillati</taxon>
        <taxon>Cyanobacteriota</taxon>
        <taxon>Cyanophyceae</taxon>
        <taxon>Coleofasciculales</taxon>
        <taxon>Coleofasciculaceae</taxon>
        <taxon>Allocoleopsis</taxon>
        <taxon>Allocoleopsis franciscana</taxon>
    </lineage>
</organism>
<dbReference type="STRING" id="1173027.Mic7113_5052"/>
<protein>
    <recommendedName>
        <fullName evidence="2">asparagine synthase (glutamine-hydrolyzing)</fullName>
        <ecNumber evidence="2">6.3.5.4</ecNumber>
    </recommendedName>
</protein>
<comment type="pathway">
    <text evidence="1">Amino-acid biosynthesis; L-asparagine biosynthesis; L-asparagine from L-aspartate (L-Gln route): step 1/1.</text>
</comment>